<keyword evidence="3" id="KW-0695">RNA-directed DNA polymerase</keyword>
<sequence>MPRMEIDSNNPGSSGSRSPATRSQSALTTVSVELPSVFVCEFPGCKREFSTKTGKGLHQRRAHPDGMDAQQNTAIVKGRWSEEKTLLLTRREAELT</sequence>
<evidence type="ECO:0000313" key="4">
    <source>
        <dbReference type="Proteomes" id="UP000036403"/>
    </source>
</evidence>
<proteinExistence type="predicted"/>
<dbReference type="InterPro" id="IPR013087">
    <property type="entry name" value="Znf_C2H2_type"/>
</dbReference>
<feature type="region of interest" description="Disordered" evidence="1">
    <location>
        <begin position="50"/>
        <end position="70"/>
    </location>
</feature>
<dbReference type="AlphaFoldDB" id="A0A0J7N5P8"/>
<dbReference type="GO" id="GO:0003964">
    <property type="term" value="F:RNA-directed DNA polymerase activity"/>
    <property type="evidence" value="ECO:0007669"/>
    <property type="project" value="UniProtKB-KW"/>
</dbReference>
<dbReference type="InterPro" id="IPR036236">
    <property type="entry name" value="Znf_C2H2_sf"/>
</dbReference>
<dbReference type="PROSITE" id="PS00028">
    <property type="entry name" value="ZINC_FINGER_C2H2_1"/>
    <property type="match status" value="1"/>
</dbReference>
<organism evidence="3 4">
    <name type="scientific">Lasius niger</name>
    <name type="common">Black garden ant</name>
    <dbReference type="NCBI Taxonomy" id="67767"/>
    <lineage>
        <taxon>Eukaryota</taxon>
        <taxon>Metazoa</taxon>
        <taxon>Ecdysozoa</taxon>
        <taxon>Arthropoda</taxon>
        <taxon>Hexapoda</taxon>
        <taxon>Insecta</taxon>
        <taxon>Pterygota</taxon>
        <taxon>Neoptera</taxon>
        <taxon>Endopterygota</taxon>
        <taxon>Hymenoptera</taxon>
        <taxon>Apocrita</taxon>
        <taxon>Aculeata</taxon>
        <taxon>Formicoidea</taxon>
        <taxon>Formicidae</taxon>
        <taxon>Formicinae</taxon>
        <taxon>Lasius</taxon>
        <taxon>Lasius</taxon>
    </lineage>
</organism>
<feature type="region of interest" description="Disordered" evidence="1">
    <location>
        <begin position="1"/>
        <end position="27"/>
    </location>
</feature>
<dbReference type="OrthoDB" id="8065378at2759"/>
<protein>
    <submittedName>
        <fullName evidence="3">Reverse transcriptase</fullName>
    </submittedName>
</protein>
<reference evidence="3 4" key="1">
    <citation type="submission" date="2015-04" db="EMBL/GenBank/DDBJ databases">
        <title>Lasius niger genome sequencing.</title>
        <authorList>
            <person name="Konorov E.A."/>
            <person name="Nikitin M.A."/>
            <person name="Kirill M.V."/>
            <person name="Chang P."/>
        </authorList>
    </citation>
    <scope>NUCLEOTIDE SEQUENCE [LARGE SCALE GENOMIC DNA]</scope>
    <source>
        <tissue evidence="3">Whole</tissue>
    </source>
</reference>
<keyword evidence="4" id="KW-1185">Reference proteome</keyword>
<evidence type="ECO:0000259" key="2">
    <source>
        <dbReference type="PROSITE" id="PS00028"/>
    </source>
</evidence>
<keyword evidence="3" id="KW-0808">Transferase</keyword>
<accession>A0A0J7N5P8</accession>
<feature type="compositionally biased region" description="Low complexity" evidence="1">
    <location>
        <begin position="8"/>
        <end position="19"/>
    </location>
</feature>
<evidence type="ECO:0000256" key="1">
    <source>
        <dbReference type="SAM" id="MobiDB-lite"/>
    </source>
</evidence>
<name>A0A0J7N5P8_LASNI</name>
<dbReference type="Proteomes" id="UP000036403">
    <property type="component" value="Unassembled WGS sequence"/>
</dbReference>
<dbReference type="EMBL" id="LBMM01009572">
    <property type="protein sequence ID" value="KMQ88020.1"/>
    <property type="molecule type" value="Genomic_DNA"/>
</dbReference>
<dbReference type="PaxDb" id="67767-A0A0J7N5P8"/>
<dbReference type="SUPFAM" id="SSF57667">
    <property type="entry name" value="beta-beta-alpha zinc fingers"/>
    <property type="match status" value="1"/>
</dbReference>
<feature type="domain" description="C2H2-type" evidence="2">
    <location>
        <begin position="40"/>
        <end position="63"/>
    </location>
</feature>
<gene>
    <name evidence="3" type="ORF">RF55_12566</name>
</gene>
<evidence type="ECO:0000313" key="3">
    <source>
        <dbReference type="EMBL" id="KMQ88020.1"/>
    </source>
</evidence>
<keyword evidence="3" id="KW-0548">Nucleotidyltransferase</keyword>
<comment type="caution">
    <text evidence="3">The sequence shown here is derived from an EMBL/GenBank/DDBJ whole genome shotgun (WGS) entry which is preliminary data.</text>
</comment>